<evidence type="ECO:0000313" key="1">
    <source>
        <dbReference type="EMBL" id="SFV23822.1"/>
    </source>
</evidence>
<reference evidence="1 2" key="1">
    <citation type="submission" date="2016-10" db="EMBL/GenBank/DDBJ databases">
        <authorList>
            <person name="de Groot N.N."/>
        </authorList>
    </citation>
    <scope>NUCLEOTIDE SEQUENCE [LARGE SCALE GENOMIC DNA]</scope>
    <source>
        <strain evidence="1 2">CGMCC 1.7054</strain>
    </source>
</reference>
<dbReference type="Gene3D" id="1.20.1290.10">
    <property type="entry name" value="AhpD-like"/>
    <property type="match status" value="1"/>
</dbReference>
<sequence>MGLLPSTSSLDATLPNYERAFASRPAVYAAWRGLVAAITASMDERDYEVATLGAARALRSTYCSLAHGSVLLERHVDEPGLIRLLAAADAGEVADGSTRDEMITVFAARVARGAPDLTQADIDAVLGAGLTEQGAFDVILAAAARCFFSTVLDATGTRADSALRQRLGPELVAQLTTGRPA</sequence>
<dbReference type="EMBL" id="FPCG01000008">
    <property type="protein sequence ID" value="SFV23822.1"/>
    <property type="molecule type" value="Genomic_DNA"/>
</dbReference>
<dbReference type="SUPFAM" id="SSF69118">
    <property type="entry name" value="AhpD-like"/>
    <property type="match status" value="1"/>
</dbReference>
<name>A0A1I7MPI8_9MICC</name>
<proteinExistence type="predicted"/>
<organism evidence="1 2">
    <name type="scientific">Micrococcus terreus</name>
    <dbReference type="NCBI Taxonomy" id="574650"/>
    <lineage>
        <taxon>Bacteria</taxon>
        <taxon>Bacillati</taxon>
        <taxon>Actinomycetota</taxon>
        <taxon>Actinomycetes</taxon>
        <taxon>Micrococcales</taxon>
        <taxon>Micrococcaceae</taxon>
        <taxon>Micrococcus</taxon>
    </lineage>
</organism>
<gene>
    <name evidence="1" type="ORF">SAMN04487966_108145</name>
</gene>
<dbReference type="PANTHER" id="PTHR35446:SF3">
    <property type="entry name" value="CMD DOMAIN-CONTAINING PROTEIN"/>
    <property type="match status" value="1"/>
</dbReference>
<accession>A0A1I7MPI8</accession>
<keyword evidence="2" id="KW-1185">Reference proteome</keyword>
<dbReference type="InterPro" id="IPR029032">
    <property type="entry name" value="AhpD-like"/>
</dbReference>
<evidence type="ECO:0000313" key="2">
    <source>
        <dbReference type="Proteomes" id="UP000198881"/>
    </source>
</evidence>
<dbReference type="AlphaFoldDB" id="A0A1I7MPI8"/>
<dbReference type="PANTHER" id="PTHR35446">
    <property type="entry name" value="SI:CH211-175M2.5"/>
    <property type="match status" value="1"/>
</dbReference>
<protein>
    <submittedName>
        <fullName evidence="1">Carboxymuconolactone decarboxylase family protein</fullName>
    </submittedName>
</protein>
<dbReference type="STRING" id="574650.SAMN04487966_108145"/>
<dbReference type="OrthoDB" id="153253at2"/>
<dbReference type="RefSeq" id="WP_091698169.1">
    <property type="nucleotide sequence ID" value="NZ_FPCG01000008.1"/>
</dbReference>
<dbReference type="Proteomes" id="UP000198881">
    <property type="component" value="Unassembled WGS sequence"/>
</dbReference>